<comment type="caution">
    <text evidence="1">The sequence shown here is derived from an EMBL/GenBank/DDBJ whole genome shotgun (WGS) entry which is preliminary data.</text>
</comment>
<reference evidence="1" key="1">
    <citation type="journal article" date="2022" name="Int. J. Mol. Sci.">
        <title>Draft Genome of Tanacetum Coccineum: Genomic Comparison of Closely Related Tanacetum-Family Plants.</title>
        <authorList>
            <person name="Yamashiro T."/>
            <person name="Shiraishi A."/>
            <person name="Nakayama K."/>
            <person name="Satake H."/>
        </authorList>
    </citation>
    <scope>NUCLEOTIDE SEQUENCE</scope>
</reference>
<reference evidence="1" key="2">
    <citation type="submission" date="2022-01" db="EMBL/GenBank/DDBJ databases">
        <authorList>
            <person name="Yamashiro T."/>
            <person name="Shiraishi A."/>
            <person name="Satake H."/>
            <person name="Nakayama K."/>
        </authorList>
    </citation>
    <scope>NUCLEOTIDE SEQUENCE</scope>
</reference>
<dbReference type="EMBL" id="BQNB010017913">
    <property type="protein sequence ID" value="GJT68592.1"/>
    <property type="molecule type" value="Genomic_DNA"/>
</dbReference>
<organism evidence="1 2">
    <name type="scientific">Tanacetum coccineum</name>
    <dbReference type="NCBI Taxonomy" id="301880"/>
    <lineage>
        <taxon>Eukaryota</taxon>
        <taxon>Viridiplantae</taxon>
        <taxon>Streptophyta</taxon>
        <taxon>Embryophyta</taxon>
        <taxon>Tracheophyta</taxon>
        <taxon>Spermatophyta</taxon>
        <taxon>Magnoliopsida</taxon>
        <taxon>eudicotyledons</taxon>
        <taxon>Gunneridae</taxon>
        <taxon>Pentapetalae</taxon>
        <taxon>asterids</taxon>
        <taxon>campanulids</taxon>
        <taxon>Asterales</taxon>
        <taxon>Asteraceae</taxon>
        <taxon>Asteroideae</taxon>
        <taxon>Anthemideae</taxon>
        <taxon>Anthemidinae</taxon>
        <taxon>Tanacetum</taxon>
    </lineage>
</organism>
<protein>
    <submittedName>
        <fullName evidence="1">Uncharacterized protein</fullName>
    </submittedName>
</protein>
<evidence type="ECO:0000313" key="2">
    <source>
        <dbReference type="Proteomes" id="UP001151760"/>
    </source>
</evidence>
<dbReference type="Proteomes" id="UP001151760">
    <property type="component" value="Unassembled WGS sequence"/>
</dbReference>
<feature type="non-terminal residue" evidence="1">
    <location>
        <position position="1"/>
    </location>
</feature>
<name>A0ABQ5G0U8_9ASTR</name>
<sequence>GRILLRYQRSCLQAEDRTTQEGSSKDMGLHNQYTRFRTCKELLQAVESMNMEISPPNELPLTDMLELEEELNAALMHARSRKVIVRLLLG</sequence>
<gene>
    <name evidence="1" type="ORF">Tco_1020072</name>
</gene>
<keyword evidence="2" id="KW-1185">Reference proteome</keyword>
<proteinExistence type="predicted"/>
<evidence type="ECO:0000313" key="1">
    <source>
        <dbReference type="EMBL" id="GJT68592.1"/>
    </source>
</evidence>
<accession>A0ABQ5G0U8</accession>